<dbReference type="STRING" id="576137.A0A1L7X8S0"/>
<accession>A0A1L7X8S0</accession>
<protein>
    <submittedName>
        <fullName evidence="1">Uncharacterized protein</fullName>
    </submittedName>
</protein>
<evidence type="ECO:0000313" key="2">
    <source>
        <dbReference type="Proteomes" id="UP000184330"/>
    </source>
</evidence>
<evidence type="ECO:0000313" key="1">
    <source>
        <dbReference type="EMBL" id="CZR61423.1"/>
    </source>
</evidence>
<sequence length="443" mass="49739">MAIELKPNFPSEIPRLNPRCRSDELHVSMVPSHEDPRIVYLKAVREGNLLIAPPPLISRSDFVPQVLVELLMRKKKNSALGVKFLSKRGDEITDMEGAMHTFVTPLVPRCEMIGDYRYASSLGGHGIDRFGDRSRTLLDSEGKCQITRSVVLSASIQMDFENSRVMLKVCKLGTKQFIGHDLLSDNEWNTLDSKSKQDEKLRHEYDESLHCHMVYHLTETHRLPPRKEVEDAMDVESTITFLESLVTTPGDIPERVVGKFTELNNDQIMSLEVLFNVALHQARNEFAALEALCARGYVYTYDPASIFAREIGAEILNRLLLAALKHLSDHHKFEKMRVFGFNDYADRNILSLLCQALAKQQHVKVMSKQDLFNGPGGPAGLYDVTHIPEAEGAMLVVHNNSDGFGQNIETEGMFGSLDGAIGSSSSAAASLERKRKDLLDFIW</sequence>
<proteinExistence type="predicted"/>
<name>A0A1L7X8S0_9HELO</name>
<reference evidence="1 2" key="1">
    <citation type="submission" date="2016-03" db="EMBL/GenBank/DDBJ databases">
        <authorList>
            <person name="Ploux O."/>
        </authorList>
    </citation>
    <scope>NUCLEOTIDE SEQUENCE [LARGE SCALE GENOMIC DNA]</scope>
    <source>
        <strain evidence="1 2">UAMH 11012</strain>
    </source>
</reference>
<gene>
    <name evidence="1" type="ORF">PAC_11319</name>
</gene>
<dbReference type="OrthoDB" id="2537245at2759"/>
<keyword evidence="2" id="KW-1185">Reference proteome</keyword>
<dbReference type="Proteomes" id="UP000184330">
    <property type="component" value="Unassembled WGS sequence"/>
</dbReference>
<organism evidence="1 2">
    <name type="scientific">Phialocephala subalpina</name>
    <dbReference type="NCBI Taxonomy" id="576137"/>
    <lineage>
        <taxon>Eukaryota</taxon>
        <taxon>Fungi</taxon>
        <taxon>Dikarya</taxon>
        <taxon>Ascomycota</taxon>
        <taxon>Pezizomycotina</taxon>
        <taxon>Leotiomycetes</taxon>
        <taxon>Helotiales</taxon>
        <taxon>Mollisiaceae</taxon>
        <taxon>Phialocephala</taxon>
        <taxon>Phialocephala fortinii species complex</taxon>
    </lineage>
</organism>
<dbReference type="EMBL" id="FJOG01000018">
    <property type="protein sequence ID" value="CZR61423.1"/>
    <property type="molecule type" value="Genomic_DNA"/>
</dbReference>
<dbReference type="AlphaFoldDB" id="A0A1L7X8S0"/>